<evidence type="ECO:0000313" key="9">
    <source>
        <dbReference type="EMBL" id="TWF50315.1"/>
    </source>
</evidence>
<dbReference type="Pfam" id="PF03734">
    <property type="entry name" value="YkuD"/>
    <property type="match status" value="1"/>
</dbReference>
<dbReference type="GO" id="GO:0004180">
    <property type="term" value="F:carboxypeptidase activity"/>
    <property type="evidence" value="ECO:0007669"/>
    <property type="project" value="UniProtKB-ARBA"/>
</dbReference>
<keyword evidence="5 7" id="KW-0573">Peptidoglycan synthesis</keyword>
<comment type="caution">
    <text evidence="9">The sequence shown here is derived from an EMBL/GenBank/DDBJ whole genome shotgun (WGS) entry which is preliminary data.</text>
</comment>
<dbReference type="RefSeq" id="WP_145640633.1">
    <property type="nucleotide sequence ID" value="NZ_VIWP01000006.1"/>
</dbReference>
<dbReference type="PROSITE" id="PS52029">
    <property type="entry name" value="LD_TPASE"/>
    <property type="match status" value="1"/>
</dbReference>
<sequence length="448" mass="48628">MRLKHIAFALLVATALTGCNDTLDTAKIDLSTVKNKVEQPLPATVLADMQKKDMPRQSPIMIRILKEEGKLEIWKAKADNRFDVIKSYDICAWSGKLGPKIKEGDRQAPEGFYNLTPAHLNPNSKYYLAINTGFPNRYDQANGRYGTNLMIHGACSSSGCYSMTDEQVLEIYAFARDAFKGGQTSVQLEALPFRMTAENMARHRDNPNYDFWKMLKVGYDNFEVTKRPPDVGFCEKKYVFNQQTNPTGGAAGACPSSATPPALVSALSSYDKTYDVAYKSALDKFDGKVWYEPSEAERKAVVAGKRKGRELAYAPTGTSLEAGKLMSEADFKSLMEKKMAAANGAPANTVLASAGPMPAGYATSGTPRAASAAERMKQDRLPMTASATASIPSSAPAIAAASTPTIATAQGKTIAVPVPEQNPLAYAAVPQPVSEEAKKPFWKFWAKD</sequence>
<evidence type="ECO:0000256" key="5">
    <source>
        <dbReference type="ARBA" id="ARBA00022984"/>
    </source>
</evidence>
<keyword evidence="4 7" id="KW-0133">Cell shape</keyword>
<dbReference type="PANTHER" id="PTHR36699:SF1">
    <property type="entry name" value="L,D-TRANSPEPTIDASE YAFK-RELATED"/>
    <property type="match status" value="1"/>
</dbReference>
<dbReference type="CDD" id="cd16913">
    <property type="entry name" value="YkuD_like"/>
    <property type="match status" value="1"/>
</dbReference>
<dbReference type="PROSITE" id="PS51257">
    <property type="entry name" value="PROKAR_LIPOPROTEIN"/>
    <property type="match status" value="1"/>
</dbReference>
<dbReference type="OrthoDB" id="9809748at2"/>
<comment type="similarity">
    <text evidence="2">Belongs to the YkuD family.</text>
</comment>
<evidence type="ECO:0000256" key="1">
    <source>
        <dbReference type="ARBA" id="ARBA00004752"/>
    </source>
</evidence>
<dbReference type="GO" id="GO:0009252">
    <property type="term" value="P:peptidoglycan biosynthetic process"/>
    <property type="evidence" value="ECO:0007669"/>
    <property type="project" value="UniProtKB-UniPathway"/>
</dbReference>
<keyword evidence="10" id="KW-1185">Reference proteome</keyword>
<reference evidence="9 10" key="1">
    <citation type="submission" date="2019-06" db="EMBL/GenBank/DDBJ databases">
        <title>Sorghum-associated microbial communities from plants grown in Nebraska, USA.</title>
        <authorList>
            <person name="Schachtman D."/>
        </authorList>
    </citation>
    <scope>NUCLEOTIDE SEQUENCE [LARGE SCALE GENOMIC DNA]</scope>
    <source>
        <strain evidence="9 10">1225</strain>
    </source>
</reference>
<proteinExistence type="inferred from homology"/>
<dbReference type="GO" id="GO:0071555">
    <property type="term" value="P:cell wall organization"/>
    <property type="evidence" value="ECO:0007669"/>
    <property type="project" value="UniProtKB-UniRule"/>
</dbReference>
<feature type="active site" description="Nucleophile" evidence="7">
    <location>
        <position position="160"/>
    </location>
</feature>
<comment type="pathway">
    <text evidence="1 7">Cell wall biogenesis; peptidoglycan biosynthesis.</text>
</comment>
<gene>
    <name evidence="9" type="ORF">FHW37_106278</name>
</gene>
<organism evidence="9 10">
    <name type="scientific">Neorhizobium alkalisoli</name>
    <dbReference type="NCBI Taxonomy" id="528178"/>
    <lineage>
        <taxon>Bacteria</taxon>
        <taxon>Pseudomonadati</taxon>
        <taxon>Pseudomonadota</taxon>
        <taxon>Alphaproteobacteria</taxon>
        <taxon>Hyphomicrobiales</taxon>
        <taxon>Rhizobiaceae</taxon>
        <taxon>Rhizobium/Agrobacterium group</taxon>
        <taxon>Neorhizobium</taxon>
    </lineage>
</organism>
<keyword evidence="3" id="KW-0808">Transferase</keyword>
<dbReference type="InterPro" id="IPR038063">
    <property type="entry name" value="Transpep_catalytic_dom"/>
</dbReference>
<dbReference type="InterPro" id="IPR005490">
    <property type="entry name" value="LD_TPept_cat_dom"/>
</dbReference>
<feature type="active site" description="Proton donor/acceptor" evidence="7">
    <location>
        <position position="152"/>
    </location>
</feature>
<dbReference type="GO" id="GO:0008360">
    <property type="term" value="P:regulation of cell shape"/>
    <property type="evidence" value="ECO:0007669"/>
    <property type="project" value="UniProtKB-UniRule"/>
</dbReference>
<evidence type="ECO:0000256" key="2">
    <source>
        <dbReference type="ARBA" id="ARBA00005992"/>
    </source>
</evidence>
<dbReference type="Proteomes" id="UP000320653">
    <property type="component" value="Unassembled WGS sequence"/>
</dbReference>
<dbReference type="PANTHER" id="PTHR36699">
    <property type="entry name" value="LD-TRANSPEPTIDASE"/>
    <property type="match status" value="1"/>
</dbReference>
<evidence type="ECO:0000256" key="3">
    <source>
        <dbReference type="ARBA" id="ARBA00022679"/>
    </source>
</evidence>
<keyword evidence="6 7" id="KW-0961">Cell wall biogenesis/degradation</keyword>
<protein>
    <submittedName>
        <fullName evidence="9">Murein L,D-transpeptidase YafK</fullName>
    </submittedName>
</protein>
<name>A0A561QIZ3_9HYPH</name>
<dbReference type="GO" id="GO:0016740">
    <property type="term" value="F:transferase activity"/>
    <property type="evidence" value="ECO:0007669"/>
    <property type="project" value="UniProtKB-KW"/>
</dbReference>
<evidence type="ECO:0000256" key="4">
    <source>
        <dbReference type="ARBA" id="ARBA00022960"/>
    </source>
</evidence>
<evidence type="ECO:0000256" key="6">
    <source>
        <dbReference type="ARBA" id="ARBA00023316"/>
    </source>
</evidence>
<dbReference type="UniPathway" id="UPA00219"/>
<dbReference type="SUPFAM" id="SSF141523">
    <property type="entry name" value="L,D-transpeptidase catalytic domain-like"/>
    <property type="match status" value="1"/>
</dbReference>
<evidence type="ECO:0000256" key="7">
    <source>
        <dbReference type="PROSITE-ProRule" id="PRU01373"/>
    </source>
</evidence>
<dbReference type="EMBL" id="VIWP01000006">
    <property type="protein sequence ID" value="TWF50315.1"/>
    <property type="molecule type" value="Genomic_DNA"/>
</dbReference>
<evidence type="ECO:0000313" key="10">
    <source>
        <dbReference type="Proteomes" id="UP000320653"/>
    </source>
</evidence>
<dbReference type="AlphaFoldDB" id="A0A561QIZ3"/>
<accession>A0A561QIZ3</accession>
<evidence type="ECO:0000259" key="8">
    <source>
        <dbReference type="PROSITE" id="PS52029"/>
    </source>
</evidence>
<feature type="domain" description="L,D-TPase catalytic" evidence="8">
    <location>
        <begin position="60"/>
        <end position="187"/>
    </location>
</feature>